<organism evidence="1 2">
    <name type="scientific">Cercophora scortea</name>
    <dbReference type="NCBI Taxonomy" id="314031"/>
    <lineage>
        <taxon>Eukaryota</taxon>
        <taxon>Fungi</taxon>
        <taxon>Dikarya</taxon>
        <taxon>Ascomycota</taxon>
        <taxon>Pezizomycotina</taxon>
        <taxon>Sordariomycetes</taxon>
        <taxon>Sordariomycetidae</taxon>
        <taxon>Sordariales</taxon>
        <taxon>Lasiosphaeriaceae</taxon>
        <taxon>Cercophora</taxon>
    </lineage>
</organism>
<keyword evidence="2" id="KW-1185">Reference proteome</keyword>
<gene>
    <name evidence="1" type="ORF">B0T19DRAFT_446757</name>
</gene>
<dbReference type="AlphaFoldDB" id="A0AAE0M3G6"/>
<dbReference type="EMBL" id="JAUEPO010000007">
    <property type="protein sequence ID" value="KAK3317822.1"/>
    <property type="molecule type" value="Genomic_DNA"/>
</dbReference>
<sequence>MCTMGFNFFCCGCKTPIEGTLSQCEYAKLRGSHAVCPDFQIVVDERRSRWFDLLACMAHSIEC</sequence>
<accession>A0AAE0M3G6</accession>
<comment type="caution">
    <text evidence="1">The sequence shown here is derived from an EMBL/GenBank/DDBJ whole genome shotgun (WGS) entry which is preliminary data.</text>
</comment>
<reference evidence="1" key="2">
    <citation type="submission" date="2023-06" db="EMBL/GenBank/DDBJ databases">
        <authorList>
            <consortium name="Lawrence Berkeley National Laboratory"/>
            <person name="Haridas S."/>
            <person name="Hensen N."/>
            <person name="Bonometti L."/>
            <person name="Westerberg I."/>
            <person name="Brannstrom I.O."/>
            <person name="Guillou S."/>
            <person name="Cros-Aarteil S."/>
            <person name="Calhoun S."/>
            <person name="Kuo A."/>
            <person name="Mondo S."/>
            <person name="Pangilinan J."/>
            <person name="Riley R."/>
            <person name="Labutti K."/>
            <person name="Andreopoulos B."/>
            <person name="Lipzen A."/>
            <person name="Chen C."/>
            <person name="Yanf M."/>
            <person name="Daum C."/>
            <person name="Ng V."/>
            <person name="Clum A."/>
            <person name="Steindorff A."/>
            <person name="Ohm R."/>
            <person name="Martin F."/>
            <person name="Silar P."/>
            <person name="Natvig D."/>
            <person name="Lalanne C."/>
            <person name="Gautier V."/>
            <person name="Ament-Velasquez S.L."/>
            <person name="Kruys A."/>
            <person name="Hutchinson M.I."/>
            <person name="Powell A.J."/>
            <person name="Barry K."/>
            <person name="Miller A.N."/>
            <person name="Grigoriev I.V."/>
            <person name="Debuchy R."/>
            <person name="Gladieux P."/>
            <person name="Thoren M.H."/>
            <person name="Johannesson H."/>
        </authorList>
    </citation>
    <scope>NUCLEOTIDE SEQUENCE</scope>
    <source>
        <strain evidence="1">SMH4131-1</strain>
    </source>
</reference>
<evidence type="ECO:0000313" key="2">
    <source>
        <dbReference type="Proteomes" id="UP001286456"/>
    </source>
</evidence>
<evidence type="ECO:0000313" key="1">
    <source>
        <dbReference type="EMBL" id="KAK3317822.1"/>
    </source>
</evidence>
<name>A0AAE0M3G6_9PEZI</name>
<proteinExistence type="predicted"/>
<protein>
    <submittedName>
        <fullName evidence="1">Uncharacterized protein</fullName>
    </submittedName>
</protein>
<reference evidence="1" key="1">
    <citation type="journal article" date="2023" name="Mol. Phylogenet. Evol.">
        <title>Genome-scale phylogeny and comparative genomics of the fungal order Sordariales.</title>
        <authorList>
            <person name="Hensen N."/>
            <person name="Bonometti L."/>
            <person name="Westerberg I."/>
            <person name="Brannstrom I.O."/>
            <person name="Guillou S."/>
            <person name="Cros-Aarteil S."/>
            <person name="Calhoun S."/>
            <person name="Haridas S."/>
            <person name="Kuo A."/>
            <person name="Mondo S."/>
            <person name="Pangilinan J."/>
            <person name="Riley R."/>
            <person name="LaButti K."/>
            <person name="Andreopoulos B."/>
            <person name="Lipzen A."/>
            <person name="Chen C."/>
            <person name="Yan M."/>
            <person name="Daum C."/>
            <person name="Ng V."/>
            <person name="Clum A."/>
            <person name="Steindorff A."/>
            <person name="Ohm R.A."/>
            <person name="Martin F."/>
            <person name="Silar P."/>
            <person name="Natvig D.O."/>
            <person name="Lalanne C."/>
            <person name="Gautier V."/>
            <person name="Ament-Velasquez S.L."/>
            <person name="Kruys A."/>
            <person name="Hutchinson M.I."/>
            <person name="Powell A.J."/>
            <person name="Barry K."/>
            <person name="Miller A.N."/>
            <person name="Grigoriev I.V."/>
            <person name="Debuchy R."/>
            <person name="Gladieux P."/>
            <person name="Hiltunen Thoren M."/>
            <person name="Johannesson H."/>
        </authorList>
    </citation>
    <scope>NUCLEOTIDE SEQUENCE</scope>
    <source>
        <strain evidence="1">SMH4131-1</strain>
    </source>
</reference>
<dbReference type="Proteomes" id="UP001286456">
    <property type="component" value="Unassembled WGS sequence"/>
</dbReference>